<dbReference type="Pfam" id="PF00440">
    <property type="entry name" value="TetR_N"/>
    <property type="match status" value="1"/>
</dbReference>
<dbReference type="PRINTS" id="PR00455">
    <property type="entry name" value="HTHTETR"/>
</dbReference>
<dbReference type="PANTHER" id="PTHR43479">
    <property type="entry name" value="ACREF/ENVCD OPERON REPRESSOR-RELATED"/>
    <property type="match status" value="1"/>
</dbReference>
<dbReference type="PROSITE" id="PS50977">
    <property type="entry name" value="HTH_TETR_2"/>
    <property type="match status" value="1"/>
</dbReference>
<dbReference type="PANTHER" id="PTHR43479:SF11">
    <property type="entry name" value="ACREF_ENVCD OPERON REPRESSOR-RELATED"/>
    <property type="match status" value="1"/>
</dbReference>
<reference evidence="4 6" key="1">
    <citation type="submission" date="2015-07" db="EMBL/GenBank/DDBJ databases">
        <title>Fjat-14205 dsm 2895.</title>
        <authorList>
            <person name="Liu B."/>
            <person name="Wang J."/>
            <person name="Zhu Y."/>
            <person name="Liu G."/>
            <person name="Chen Q."/>
            <person name="Chen Z."/>
            <person name="Lan J."/>
            <person name="Che J."/>
            <person name="Ge C."/>
            <person name="Shi H."/>
            <person name="Pan Z."/>
            <person name="Liu X."/>
        </authorList>
    </citation>
    <scope>NUCLEOTIDE SEQUENCE [LARGE SCALE GENOMIC DNA]</scope>
    <source>
        <strain evidence="4 6">DSM 2895</strain>
    </source>
</reference>
<dbReference type="InterPro" id="IPR036271">
    <property type="entry name" value="Tet_transcr_reg_TetR-rel_C_sf"/>
</dbReference>
<evidence type="ECO:0000313" key="5">
    <source>
        <dbReference type="EMBL" id="SDJ56596.1"/>
    </source>
</evidence>
<sequence>MKERIISETIHQIQQKGFKFTISDLARQLAVSKGTIYEHFSSKDELIAEIINRIIFQITEKGKQIIENEELDLLEKIKQILIYIPEEFELMDVRLLSDLKRYHYDQWIKLDQFLNEEWSMVLLLMEKGIEDGTIKRIHLPLFVELYLGAINQIYNPKFLVKHQFSMGEMLQSIMEILLHGISNKK</sequence>
<dbReference type="InterPro" id="IPR023772">
    <property type="entry name" value="DNA-bd_HTH_TetR-type_CS"/>
</dbReference>
<evidence type="ECO:0000313" key="6">
    <source>
        <dbReference type="Proteomes" id="UP000037269"/>
    </source>
</evidence>
<dbReference type="STRING" id="47500.AF333_16780"/>
<feature type="DNA-binding region" description="H-T-H motif" evidence="2">
    <location>
        <begin position="21"/>
        <end position="40"/>
    </location>
</feature>
<dbReference type="SUPFAM" id="SSF46689">
    <property type="entry name" value="Homeodomain-like"/>
    <property type="match status" value="1"/>
</dbReference>
<dbReference type="OrthoDB" id="9812134at2"/>
<keyword evidence="1 2" id="KW-0238">DNA-binding</keyword>
<gene>
    <name evidence="4" type="ORF">AF333_16780</name>
    <name evidence="5" type="ORF">SAMN04487909_1212</name>
</gene>
<dbReference type="Gene3D" id="1.10.10.60">
    <property type="entry name" value="Homeodomain-like"/>
    <property type="match status" value="1"/>
</dbReference>
<accession>A0A0D1X831</accession>
<proteinExistence type="predicted"/>
<dbReference type="PATRIC" id="fig|47500.12.peg.183"/>
<dbReference type="AlphaFoldDB" id="A0A0D1X831"/>
<protein>
    <submittedName>
        <fullName evidence="4">TetR family transcriptional regulator</fullName>
    </submittedName>
    <submittedName>
        <fullName evidence="5">Transcriptional regulator, TetR family</fullName>
    </submittedName>
</protein>
<dbReference type="InterPro" id="IPR001647">
    <property type="entry name" value="HTH_TetR"/>
</dbReference>
<dbReference type="InterPro" id="IPR050624">
    <property type="entry name" value="HTH-type_Tx_Regulator"/>
</dbReference>
<dbReference type="Proteomes" id="UP000182836">
    <property type="component" value="Unassembled WGS sequence"/>
</dbReference>
<dbReference type="GO" id="GO:0003677">
    <property type="term" value="F:DNA binding"/>
    <property type="evidence" value="ECO:0007669"/>
    <property type="project" value="UniProtKB-UniRule"/>
</dbReference>
<dbReference type="Gene3D" id="1.10.357.10">
    <property type="entry name" value="Tetracycline Repressor, domain 2"/>
    <property type="match status" value="1"/>
</dbReference>
<evidence type="ECO:0000313" key="4">
    <source>
        <dbReference type="EMBL" id="KON96890.1"/>
    </source>
</evidence>
<name>A0A0D1X831_ANEMI</name>
<feature type="domain" description="HTH tetR-type" evidence="3">
    <location>
        <begin position="1"/>
        <end position="58"/>
    </location>
</feature>
<dbReference type="SUPFAM" id="SSF48498">
    <property type="entry name" value="Tetracyclin repressor-like, C-terminal domain"/>
    <property type="match status" value="1"/>
</dbReference>
<reference evidence="5 7" key="2">
    <citation type="submission" date="2016-10" db="EMBL/GenBank/DDBJ databases">
        <authorList>
            <person name="de Groot N.N."/>
        </authorList>
    </citation>
    <scope>NUCLEOTIDE SEQUENCE [LARGE SCALE GENOMIC DNA]</scope>
    <source>
        <strain evidence="5 7">DSM 2895</strain>
    </source>
</reference>
<dbReference type="Proteomes" id="UP000037269">
    <property type="component" value="Unassembled WGS sequence"/>
</dbReference>
<evidence type="ECO:0000259" key="3">
    <source>
        <dbReference type="PROSITE" id="PS50977"/>
    </source>
</evidence>
<dbReference type="RefSeq" id="WP_043065215.1">
    <property type="nucleotide sequence ID" value="NZ_BJOA01000072.1"/>
</dbReference>
<organism evidence="4 6">
    <name type="scientific">Aneurinibacillus migulanus</name>
    <name type="common">Bacillus migulanus</name>
    <dbReference type="NCBI Taxonomy" id="47500"/>
    <lineage>
        <taxon>Bacteria</taxon>
        <taxon>Bacillati</taxon>
        <taxon>Bacillota</taxon>
        <taxon>Bacilli</taxon>
        <taxon>Bacillales</taxon>
        <taxon>Paenibacillaceae</taxon>
        <taxon>Aneurinibacillus group</taxon>
        <taxon>Aneurinibacillus</taxon>
    </lineage>
</organism>
<evidence type="ECO:0000256" key="1">
    <source>
        <dbReference type="ARBA" id="ARBA00023125"/>
    </source>
</evidence>
<dbReference type="EMBL" id="FNED01000021">
    <property type="protein sequence ID" value="SDJ56596.1"/>
    <property type="molecule type" value="Genomic_DNA"/>
</dbReference>
<dbReference type="GeneID" id="42306826"/>
<evidence type="ECO:0000256" key="2">
    <source>
        <dbReference type="PROSITE-ProRule" id="PRU00335"/>
    </source>
</evidence>
<dbReference type="EMBL" id="LGUG01000004">
    <property type="protein sequence ID" value="KON96890.1"/>
    <property type="molecule type" value="Genomic_DNA"/>
</dbReference>
<dbReference type="PROSITE" id="PS01081">
    <property type="entry name" value="HTH_TETR_1"/>
    <property type="match status" value="1"/>
</dbReference>
<keyword evidence="6" id="KW-1185">Reference proteome</keyword>
<evidence type="ECO:0000313" key="7">
    <source>
        <dbReference type="Proteomes" id="UP000182836"/>
    </source>
</evidence>
<dbReference type="InterPro" id="IPR009057">
    <property type="entry name" value="Homeodomain-like_sf"/>
</dbReference>